<dbReference type="InterPro" id="IPR050463">
    <property type="entry name" value="Gfo/Idh/MocA_oxidrdct_glycsds"/>
</dbReference>
<dbReference type="STRING" id="456.Ljor_0278"/>
<evidence type="ECO:0000256" key="1">
    <source>
        <dbReference type="ARBA" id="ARBA00023002"/>
    </source>
</evidence>
<dbReference type="Gene3D" id="3.40.50.720">
    <property type="entry name" value="NAD(P)-binding Rossmann-like Domain"/>
    <property type="match status" value="1"/>
</dbReference>
<dbReference type="PANTHER" id="PTHR43818:SF11">
    <property type="entry name" value="BCDNA.GH03377"/>
    <property type="match status" value="1"/>
</dbReference>
<evidence type="ECO:0000259" key="3">
    <source>
        <dbReference type="Pfam" id="PF22725"/>
    </source>
</evidence>
<dbReference type="OrthoDB" id="9781031at2"/>
<proteinExistence type="predicted"/>
<feature type="domain" description="GFO/IDH/MocA-like oxidoreductase" evidence="3">
    <location>
        <begin position="138"/>
        <end position="266"/>
    </location>
</feature>
<dbReference type="PATRIC" id="fig|456.5.peg.295"/>
<dbReference type="Gene3D" id="3.30.360.10">
    <property type="entry name" value="Dihydrodipicolinate Reductase, domain 2"/>
    <property type="match status" value="1"/>
</dbReference>
<sequence length="337" mass="37141">MTATSRSEKRLSLGFIGVGWIGRSRMEALIHQAKVDPLVIAEPCRQNAAEALKLAAGAKLVDSPDEVYKHQQLDGIVIATPSAMHASQSVEALKAGKAVFCQKPLGRTYEEIEQVIQASREADKLLHVDLSYRHTKAFQAVYETVSRGEIGRIHGVNLIFHNAYGPDKPWFYDLKQSGGGCIIDLGVHLLDMALCCLGFPEIISLNSNLYSKGFRLKPHEETVEDFAKVFMLTEHETTISLDCSWHSSAGQDAIIEVVFFGSEGGVSFKNVNGSFYDFKAEKYHGTHSQNLVQSADDWSGRAGVVWAEKLAAGQGYDEATANEYLKTALIIDRIYGR</sequence>
<organism evidence="4 5">
    <name type="scientific">Legionella jordanis</name>
    <dbReference type="NCBI Taxonomy" id="456"/>
    <lineage>
        <taxon>Bacteria</taxon>
        <taxon>Pseudomonadati</taxon>
        <taxon>Pseudomonadota</taxon>
        <taxon>Gammaproteobacteria</taxon>
        <taxon>Legionellales</taxon>
        <taxon>Legionellaceae</taxon>
        <taxon>Legionella</taxon>
    </lineage>
</organism>
<gene>
    <name evidence="4" type="primary">iolG</name>
    <name evidence="4" type="ORF">Ljor_0278</name>
</gene>
<keyword evidence="5" id="KW-1185">Reference proteome</keyword>
<accession>A0A0W0VG47</accession>
<dbReference type="Pfam" id="PF01408">
    <property type="entry name" value="GFO_IDH_MocA"/>
    <property type="match status" value="1"/>
</dbReference>
<keyword evidence="1" id="KW-0560">Oxidoreductase</keyword>
<dbReference type="InterPro" id="IPR055170">
    <property type="entry name" value="GFO_IDH_MocA-like_dom"/>
</dbReference>
<protein>
    <submittedName>
        <fullName evidence="4">Myo-inositol-2-dehydrogenase</fullName>
    </submittedName>
</protein>
<dbReference type="AlphaFoldDB" id="A0A0W0VG47"/>
<dbReference type="Pfam" id="PF22725">
    <property type="entry name" value="GFO_IDH_MocA_C3"/>
    <property type="match status" value="1"/>
</dbReference>
<dbReference type="GO" id="GO:0016491">
    <property type="term" value="F:oxidoreductase activity"/>
    <property type="evidence" value="ECO:0007669"/>
    <property type="project" value="UniProtKB-KW"/>
</dbReference>
<name>A0A0W0VG47_9GAMM</name>
<dbReference type="InterPro" id="IPR036291">
    <property type="entry name" value="NAD(P)-bd_dom_sf"/>
</dbReference>
<dbReference type="SUPFAM" id="SSF51735">
    <property type="entry name" value="NAD(P)-binding Rossmann-fold domains"/>
    <property type="match status" value="1"/>
</dbReference>
<dbReference type="PANTHER" id="PTHR43818">
    <property type="entry name" value="BCDNA.GH03377"/>
    <property type="match status" value="1"/>
</dbReference>
<evidence type="ECO:0000259" key="2">
    <source>
        <dbReference type="Pfam" id="PF01408"/>
    </source>
</evidence>
<evidence type="ECO:0000313" key="5">
    <source>
        <dbReference type="Proteomes" id="UP000055035"/>
    </source>
</evidence>
<dbReference type="RefSeq" id="WP_058469855.1">
    <property type="nucleotide sequence ID" value="NZ_CAAAIC010000005.1"/>
</dbReference>
<dbReference type="EMBL" id="LNYJ01000003">
    <property type="protein sequence ID" value="KTD19055.1"/>
    <property type="molecule type" value="Genomic_DNA"/>
</dbReference>
<evidence type="ECO:0000313" key="4">
    <source>
        <dbReference type="EMBL" id="KTD19055.1"/>
    </source>
</evidence>
<comment type="caution">
    <text evidence="4">The sequence shown here is derived from an EMBL/GenBank/DDBJ whole genome shotgun (WGS) entry which is preliminary data.</text>
</comment>
<reference evidence="4 5" key="1">
    <citation type="submission" date="2015-11" db="EMBL/GenBank/DDBJ databases">
        <title>Genomic analysis of 38 Legionella species identifies large and diverse effector repertoires.</title>
        <authorList>
            <person name="Burstein D."/>
            <person name="Amaro F."/>
            <person name="Zusman T."/>
            <person name="Lifshitz Z."/>
            <person name="Cohen O."/>
            <person name="Gilbert J.A."/>
            <person name="Pupko T."/>
            <person name="Shuman H.A."/>
            <person name="Segal G."/>
        </authorList>
    </citation>
    <scope>NUCLEOTIDE SEQUENCE [LARGE SCALE GENOMIC DNA]</scope>
    <source>
        <strain evidence="4 5">BL-540</strain>
    </source>
</reference>
<dbReference type="InterPro" id="IPR000683">
    <property type="entry name" value="Gfo/Idh/MocA-like_OxRdtase_N"/>
</dbReference>
<dbReference type="GO" id="GO:0000166">
    <property type="term" value="F:nucleotide binding"/>
    <property type="evidence" value="ECO:0007669"/>
    <property type="project" value="InterPro"/>
</dbReference>
<dbReference type="SUPFAM" id="SSF55347">
    <property type="entry name" value="Glyceraldehyde-3-phosphate dehydrogenase-like, C-terminal domain"/>
    <property type="match status" value="1"/>
</dbReference>
<feature type="domain" description="Gfo/Idh/MocA-like oxidoreductase N-terminal" evidence="2">
    <location>
        <begin position="13"/>
        <end position="129"/>
    </location>
</feature>
<dbReference type="Proteomes" id="UP000055035">
    <property type="component" value="Unassembled WGS sequence"/>
</dbReference>